<evidence type="ECO:0000256" key="2">
    <source>
        <dbReference type="ARBA" id="ARBA00009152"/>
    </source>
</evidence>
<dbReference type="GO" id="GO:0004401">
    <property type="term" value="F:histidinol-phosphatase activity"/>
    <property type="evidence" value="ECO:0007669"/>
    <property type="project" value="UniProtKB-EC"/>
</dbReference>
<comment type="similarity">
    <text evidence="2">Belongs to the PHP hydrolase family. HisK subfamily.</text>
</comment>
<dbReference type="PANTHER" id="PTHR21039:SF0">
    <property type="entry name" value="HISTIDINOL-PHOSPHATASE"/>
    <property type="match status" value="1"/>
</dbReference>
<feature type="domain" description="Polymerase/histidinol phosphatase N-terminal" evidence="8">
    <location>
        <begin position="3"/>
        <end position="85"/>
    </location>
</feature>
<dbReference type="InterPro" id="IPR003141">
    <property type="entry name" value="Pol/His_phosphatase_N"/>
</dbReference>
<proteinExistence type="inferred from homology"/>
<dbReference type="RefSeq" id="WP_372386635.1">
    <property type="nucleotide sequence ID" value="NZ_JBGNYA010000001.1"/>
</dbReference>
<dbReference type="GO" id="GO:0000105">
    <property type="term" value="P:L-histidine biosynthetic process"/>
    <property type="evidence" value="ECO:0007669"/>
    <property type="project" value="UniProtKB-KW"/>
</dbReference>
<dbReference type="Gene3D" id="3.20.20.140">
    <property type="entry name" value="Metal-dependent hydrolases"/>
    <property type="match status" value="1"/>
</dbReference>
<dbReference type="SUPFAM" id="SSF89550">
    <property type="entry name" value="PHP domain-like"/>
    <property type="match status" value="1"/>
</dbReference>
<dbReference type="Pfam" id="PF02811">
    <property type="entry name" value="PHP"/>
    <property type="match status" value="1"/>
</dbReference>
<evidence type="ECO:0000259" key="8">
    <source>
        <dbReference type="SMART" id="SM00481"/>
    </source>
</evidence>
<evidence type="ECO:0000256" key="5">
    <source>
        <dbReference type="ARBA" id="ARBA00022801"/>
    </source>
</evidence>
<name>A0ABD5M6R3_9EURY</name>
<comment type="catalytic activity">
    <reaction evidence="7">
        <text>L-histidinol phosphate + H2O = L-histidinol + phosphate</text>
        <dbReference type="Rhea" id="RHEA:14465"/>
        <dbReference type="ChEBI" id="CHEBI:15377"/>
        <dbReference type="ChEBI" id="CHEBI:43474"/>
        <dbReference type="ChEBI" id="CHEBI:57699"/>
        <dbReference type="ChEBI" id="CHEBI:57980"/>
        <dbReference type="EC" id="3.1.3.15"/>
    </reaction>
</comment>
<protein>
    <recommendedName>
        <fullName evidence="3">histidinol-phosphatase</fullName>
        <ecNumber evidence="3">3.1.3.15</ecNumber>
    </recommendedName>
</protein>
<dbReference type="Proteomes" id="UP001570511">
    <property type="component" value="Unassembled WGS sequence"/>
</dbReference>
<dbReference type="AlphaFoldDB" id="A0ABD5M6R3"/>
<evidence type="ECO:0000256" key="3">
    <source>
        <dbReference type="ARBA" id="ARBA00013085"/>
    </source>
</evidence>
<evidence type="ECO:0000256" key="7">
    <source>
        <dbReference type="ARBA" id="ARBA00049158"/>
    </source>
</evidence>
<comment type="caution">
    <text evidence="9">The sequence shown here is derived from an EMBL/GenBank/DDBJ whole genome shotgun (WGS) entry which is preliminary data.</text>
</comment>
<dbReference type="InterPro" id="IPR010140">
    <property type="entry name" value="Histidinol_P_phosphatase_HisJ"/>
</dbReference>
<keyword evidence="6" id="KW-0368">Histidine biosynthesis</keyword>
<accession>A0ABD5M6R3</accession>
<keyword evidence="10" id="KW-1185">Reference proteome</keyword>
<gene>
    <name evidence="9" type="ORF">OS889_01095</name>
</gene>
<keyword evidence="5" id="KW-0378">Hydrolase</keyword>
<dbReference type="PANTHER" id="PTHR21039">
    <property type="entry name" value="HISTIDINOL PHOSPHATASE-RELATED"/>
    <property type="match status" value="1"/>
</dbReference>
<evidence type="ECO:0000256" key="6">
    <source>
        <dbReference type="ARBA" id="ARBA00023102"/>
    </source>
</evidence>
<reference evidence="9 10" key="1">
    <citation type="submission" date="2024-08" db="EMBL/GenBank/DDBJ databases">
        <title>Halobellus sp. MBLA0158 whole genome sequence.</title>
        <authorList>
            <person name="Hwang C.Y."/>
            <person name="Cho E.-S."/>
            <person name="Seo M.-J."/>
        </authorList>
    </citation>
    <scope>NUCLEOTIDE SEQUENCE [LARGE SCALE GENOMIC DNA]</scope>
    <source>
        <strain evidence="9 10">MBLA0158</strain>
    </source>
</reference>
<sequence length="257" mass="28327">MRADCHAHTTYSDGAEMGAMLDAADRAGLDAVGLTDHCIVVDDDFGRRERYDLVETYEERREEIHRYRDRIDVDVLDAAEVSYVADAEAETRRFLDSADFAYTIGSVHFAGEYDYTSGSQYAAASDEERRAAVERYYDAVVSAVDAGLFDVLGHLDLPERVPQLRGHSARRDYERVAAALAESDTLPEINAGRLHDSLGRVHPDPAMIECFRAEGVPFVVGSDSHAPAELRERVPALRAFLDDADVSVVDVDAVVSG</sequence>
<dbReference type="EC" id="3.1.3.15" evidence="3"/>
<evidence type="ECO:0000313" key="10">
    <source>
        <dbReference type="Proteomes" id="UP001570511"/>
    </source>
</evidence>
<dbReference type="EMBL" id="JBGNYA010000001">
    <property type="protein sequence ID" value="MFA1609602.1"/>
    <property type="molecule type" value="Genomic_DNA"/>
</dbReference>
<organism evidence="9 10">
    <name type="scientific">Halobellus rubicundus</name>
    <dbReference type="NCBI Taxonomy" id="2996466"/>
    <lineage>
        <taxon>Archaea</taxon>
        <taxon>Methanobacteriati</taxon>
        <taxon>Methanobacteriota</taxon>
        <taxon>Stenosarchaea group</taxon>
        <taxon>Halobacteria</taxon>
        <taxon>Halobacteriales</taxon>
        <taxon>Haloferacaceae</taxon>
        <taxon>Halobellus</taxon>
    </lineage>
</organism>
<comment type="pathway">
    <text evidence="1">Amino-acid biosynthesis; L-histidine biosynthesis; L-histidine from 5-phospho-alpha-D-ribose 1-diphosphate: step 8/9.</text>
</comment>
<keyword evidence="4" id="KW-0028">Amino-acid biosynthesis</keyword>
<evidence type="ECO:0000256" key="4">
    <source>
        <dbReference type="ARBA" id="ARBA00022605"/>
    </source>
</evidence>
<dbReference type="InterPro" id="IPR004013">
    <property type="entry name" value="PHP_dom"/>
</dbReference>
<evidence type="ECO:0000313" key="9">
    <source>
        <dbReference type="EMBL" id="MFA1609602.1"/>
    </source>
</evidence>
<evidence type="ECO:0000256" key="1">
    <source>
        <dbReference type="ARBA" id="ARBA00004970"/>
    </source>
</evidence>
<dbReference type="InterPro" id="IPR016195">
    <property type="entry name" value="Pol/histidinol_Pase-like"/>
</dbReference>
<dbReference type="SMART" id="SM00481">
    <property type="entry name" value="POLIIIAc"/>
    <property type="match status" value="1"/>
</dbReference>